<keyword evidence="1" id="KW-0805">Transcription regulation</keyword>
<feature type="DNA-binding region" description="OmpR/PhoB-type" evidence="4">
    <location>
        <begin position="122"/>
        <end position="226"/>
    </location>
</feature>
<proteinExistence type="predicted"/>
<dbReference type="Proteomes" id="UP000664601">
    <property type="component" value="Unassembled WGS sequence"/>
</dbReference>
<dbReference type="InterPro" id="IPR036388">
    <property type="entry name" value="WH-like_DNA-bd_sf"/>
</dbReference>
<name>A0ABS3LDF6_9ENTE</name>
<dbReference type="Pfam" id="PF00486">
    <property type="entry name" value="Trans_reg_C"/>
    <property type="match status" value="1"/>
</dbReference>
<sequence>MRPLLILTKNLMVEQKLQEKLQHLNYEVFCSVTMLKRLRNQLNRFQMIQSYQAIIFSETLNDQEVRELLTYVTYEDNLTIRKFIREPSREEQDALREMGIDTWIYDGQSLDVIREQLAVQLVQRRKNDHDNVVFLYQREDTPNSLAEFKGNLTKKERLAFNCLLESENGMVSRENMCHYLWKDEPNNSHLTQISVLIKRIKLKLSEAGFQDEMIKTIWGYGYQLSPKLLHFYNQEAVE</sequence>
<evidence type="ECO:0000256" key="4">
    <source>
        <dbReference type="PROSITE-ProRule" id="PRU01091"/>
    </source>
</evidence>
<evidence type="ECO:0000259" key="5">
    <source>
        <dbReference type="PROSITE" id="PS51755"/>
    </source>
</evidence>
<protein>
    <submittedName>
        <fullName evidence="6">Winged helix-turn-helix domain-containing protein</fullName>
    </submittedName>
</protein>
<dbReference type="EMBL" id="JAFREM010000019">
    <property type="protein sequence ID" value="MBO1307125.1"/>
    <property type="molecule type" value="Genomic_DNA"/>
</dbReference>
<keyword evidence="2 4" id="KW-0238">DNA-binding</keyword>
<evidence type="ECO:0000313" key="6">
    <source>
        <dbReference type="EMBL" id="MBO1307125.1"/>
    </source>
</evidence>
<dbReference type="InterPro" id="IPR016032">
    <property type="entry name" value="Sig_transdc_resp-reg_C-effctor"/>
</dbReference>
<evidence type="ECO:0000313" key="7">
    <source>
        <dbReference type="Proteomes" id="UP000664601"/>
    </source>
</evidence>
<dbReference type="SUPFAM" id="SSF46894">
    <property type="entry name" value="C-terminal effector domain of the bipartite response regulators"/>
    <property type="match status" value="1"/>
</dbReference>
<evidence type="ECO:0000256" key="2">
    <source>
        <dbReference type="ARBA" id="ARBA00023125"/>
    </source>
</evidence>
<keyword evidence="3" id="KW-0804">Transcription</keyword>
<dbReference type="PROSITE" id="PS51755">
    <property type="entry name" value="OMPR_PHOB"/>
    <property type="match status" value="1"/>
</dbReference>
<keyword evidence="7" id="KW-1185">Reference proteome</keyword>
<reference evidence="6 7" key="1">
    <citation type="submission" date="2021-03" db="EMBL/GenBank/DDBJ databases">
        <title>Enterococcal diversity collection.</title>
        <authorList>
            <person name="Gilmore M.S."/>
            <person name="Schwartzman J."/>
            <person name="Van Tyne D."/>
            <person name="Martin M."/>
            <person name="Earl A.M."/>
            <person name="Manson A.L."/>
            <person name="Straub T."/>
            <person name="Salamzade R."/>
            <person name="Saavedra J."/>
            <person name="Lebreton F."/>
            <person name="Prichula J."/>
            <person name="Schaufler K."/>
            <person name="Gaca A."/>
            <person name="Sgardioli B."/>
            <person name="Wagenaar J."/>
            <person name="Strong T."/>
        </authorList>
    </citation>
    <scope>NUCLEOTIDE SEQUENCE [LARGE SCALE GENOMIC DNA]</scope>
    <source>
        <strain evidence="6 7">669A</strain>
    </source>
</reference>
<dbReference type="Gene3D" id="1.10.10.10">
    <property type="entry name" value="Winged helix-like DNA-binding domain superfamily/Winged helix DNA-binding domain"/>
    <property type="match status" value="1"/>
</dbReference>
<comment type="caution">
    <text evidence="6">The sequence shown here is derived from an EMBL/GenBank/DDBJ whole genome shotgun (WGS) entry which is preliminary data.</text>
</comment>
<organism evidence="6 7">
    <name type="scientific">Candidatus Enterococcus moelleringii</name>
    <dbReference type="NCBI Taxonomy" id="2815325"/>
    <lineage>
        <taxon>Bacteria</taxon>
        <taxon>Bacillati</taxon>
        <taxon>Bacillota</taxon>
        <taxon>Bacilli</taxon>
        <taxon>Lactobacillales</taxon>
        <taxon>Enterococcaceae</taxon>
        <taxon>Enterococcus</taxon>
    </lineage>
</organism>
<dbReference type="SMART" id="SM00862">
    <property type="entry name" value="Trans_reg_C"/>
    <property type="match status" value="1"/>
</dbReference>
<evidence type="ECO:0000256" key="1">
    <source>
        <dbReference type="ARBA" id="ARBA00023015"/>
    </source>
</evidence>
<accession>A0ABS3LDF6</accession>
<gene>
    <name evidence="6" type="ORF">JZO70_13190</name>
</gene>
<evidence type="ECO:0000256" key="3">
    <source>
        <dbReference type="ARBA" id="ARBA00023163"/>
    </source>
</evidence>
<feature type="domain" description="OmpR/PhoB-type" evidence="5">
    <location>
        <begin position="122"/>
        <end position="226"/>
    </location>
</feature>
<dbReference type="RefSeq" id="WP_207674053.1">
    <property type="nucleotide sequence ID" value="NZ_JAFREM010000019.1"/>
</dbReference>
<dbReference type="InterPro" id="IPR001867">
    <property type="entry name" value="OmpR/PhoB-type_DNA-bd"/>
</dbReference>